<proteinExistence type="predicted"/>
<gene>
    <name evidence="2" type="ORF">P4B07_15350</name>
</gene>
<name>A0ABY8HEJ9_ENSAD</name>
<sequence length="184" mass="20237">MPAARPDNARSSRLPSPPPPILSDRTSLLKIATAARHFIEPIWIEWHRHAGADRPTIASQGTCGRTSLFLQRVLSTQGFSADWVCGTPRSGPLEPEIGPFGFNCGKSWQSHAWVECGDFIVDITADQFGAPPVLVVDRTDNRYNKGNRDGALPEFVLARRRAVDDIWPQWQRISAGGPKGSLTP</sequence>
<evidence type="ECO:0000313" key="2">
    <source>
        <dbReference type="EMBL" id="WFP89924.1"/>
    </source>
</evidence>
<dbReference type="Proteomes" id="UP001214094">
    <property type="component" value="Chromosome"/>
</dbReference>
<reference evidence="2 3" key="1">
    <citation type="submission" date="2023-03" db="EMBL/GenBank/DDBJ databases">
        <title>Comparative genome and transcriptome analysis combination mining strategies for increasing vitamin B12 production of Ensifer adhaerens strain.</title>
        <authorList>
            <person name="Yongheng L."/>
        </authorList>
    </citation>
    <scope>NUCLEOTIDE SEQUENCE [LARGE SCALE GENOMIC DNA]</scope>
    <source>
        <strain evidence="2 3">Casida A-T305</strain>
    </source>
</reference>
<protein>
    <submittedName>
        <fullName evidence="2">Lasso peptide biosynthesis protein</fullName>
    </submittedName>
</protein>
<organism evidence="2 3">
    <name type="scientific">Ensifer adhaerens</name>
    <name type="common">Sinorhizobium morelense</name>
    <dbReference type="NCBI Taxonomy" id="106592"/>
    <lineage>
        <taxon>Bacteria</taxon>
        <taxon>Pseudomonadati</taxon>
        <taxon>Pseudomonadota</taxon>
        <taxon>Alphaproteobacteria</taxon>
        <taxon>Hyphomicrobiales</taxon>
        <taxon>Rhizobiaceae</taxon>
        <taxon>Sinorhizobium/Ensifer group</taxon>
        <taxon>Ensifer</taxon>
    </lineage>
</organism>
<dbReference type="EMBL" id="CP121308">
    <property type="protein sequence ID" value="WFP89924.1"/>
    <property type="molecule type" value="Genomic_DNA"/>
</dbReference>
<dbReference type="GeneID" id="29518372"/>
<evidence type="ECO:0000256" key="1">
    <source>
        <dbReference type="SAM" id="MobiDB-lite"/>
    </source>
</evidence>
<accession>A0ABY8HEJ9</accession>
<feature type="region of interest" description="Disordered" evidence="1">
    <location>
        <begin position="1"/>
        <end position="21"/>
    </location>
</feature>
<dbReference type="RefSeq" id="WP_156553005.1">
    <property type="nucleotide sequence ID" value="NZ_CP015880.1"/>
</dbReference>
<evidence type="ECO:0000313" key="3">
    <source>
        <dbReference type="Proteomes" id="UP001214094"/>
    </source>
</evidence>
<keyword evidence="3" id="KW-1185">Reference proteome</keyword>